<evidence type="ECO:0000256" key="9">
    <source>
        <dbReference type="SAM" id="SignalP"/>
    </source>
</evidence>
<evidence type="ECO:0000256" key="5">
    <source>
        <dbReference type="ARBA" id="ARBA00022825"/>
    </source>
</evidence>
<dbReference type="Gene3D" id="2.60.40.2310">
    <property type="match status" value="1"/>
</dbReference>
<evidence type="ECO:0000256" key="4">
    <source>
        <dbReference type="ARBA" id="ARBA00022801"/>
    </source>
</evidence>
<evidence type="ECO:0000259" key="10">
    <source>
        <dbReference type="Pfam" id="PF00082"/>
    </source>
</evidence>
<dbReference type="SUPFAM" id="SSF52025">
    <property type="entry name" value="PA domain"/>
    <property type="match status" value="1"/>
</dbReference>
<dbReference type="Gene3D" id="3.40.50.200">
    <property type="entry name" value="Peptidase S8/S53 domain"/>
    <property type="match status" value="1"/>
</dbReference>
<feature type="domain" description="Peptidase S8/S53" evidence="10">
    <location>
        <begin position="163"/>
        <end position="597"/>
    </location>
</feature>
<keyword evidence="2 8" id="KW-0645">Protease</keyword>
<feature type="active site" description="Charge relay system" evidence="7 8">
    <location>
        <position position="227"/>
    </location>
</feature>
<dbReference type="Gramene" id="PAN37781">
    <property type="protein sequence ID" value="PAN37781"/>
    <property type="gene ID" value="PAHAL_7G121600"/>
</dbReference>
<gene>
    <name evidence="14" type="ORF">PAHAL_7G121600</name>
</gene>
<dbReference type="Gene3D" id="3.50.30.30">
    <property type="match status" value="1"/>
</dbReference>
<dbReference type="CDD" id="cd04852">
    <property type="entry name" value="Peptidases_S8_3"/>
    <property type="match status" value="1"/>
</dbReference>
<feature type="active site" description="Charge relay system" evidence="7 8">
    <location>
        <position position="172"/>
    </location>
</feature>
<evidence type="ECO:0000259" key="13">
    <source>
        <dbReference type="Pfam" id="PF17766"/>
    </source>
</evidence>
<dbReference type="Proteomes" id="UP000243499">
    <property type="component" value="Chromosome 7"/>
</dbReference>
<organism evidence="14">
    <name type="scientific">Panicum hallii</name>
    <dbReference type="NCBI Taxonomy" id="206008"/>
    <lineage>
        <taxon>Eukaryota</taxon>
        <taxon>Viridiplantae</taxon>
        <taxon>Streptophyta</taxon>
        <taxon>Embryophyta</taxon>
        <taxon>Tracheophyta</taxon>
        <taxon>Spermatophyta</taxon>
        <taxon>Magnoliopsida</taxon>
        <taxon>Liliopsida</taxon>
        <taxon>Poales</taxon>
        <taxon>Poaceae</taxon>
        <taxon>PACMAD clade</taxon>
        <taxon>Panicoideae</taxon>
        <taxon>Panicodae</taxon>
        <taxon>Paniceae</taxon>
        <taxon>Panicinae</taxon>
        <taxon>Panicum</taxon>
        <taxon>Panicum sect. Panicum</taxon>
    </lineage>
</organism>
<dbReference type="InterPro" id="IPR010259">
    <property type="entry name" value="S8pro/Inhibitor_I9"/>
</dbReference>
<dbReference type="GO" id="GO:0004252">
    <property type="term" value="F:serine-type endopeptidase activity"/>
    <property type="evidence" value="ECO:0007669"/>
    <property type="project" value="UniProtKB-UniRule"/>
</dbReference>
<feature type="domain" description="Inhibitor I9" evidence="12">
    <location>
        <begin position="62"/>
        <end position="135"/>
    </location>
</feature>
<evidence type="ECO:0000256" key="3">
    <source>
        <dbReference type="ARBA" id="ARBA00022729"/>
    </source>
</evidence>
<dbReference type="InterPro" id="IPR000209">
    <property type="entry name" value="Peptidase_S8/S53_dom"/>
</dbReference>
<feature type="domain" description="PA" evidence="11">
    <location>
        <begin position="384"/>
        <end position="473"/>
    </location>
</feature>
<evidence type="ECO:0000256" key="8">
    <source>
        <dbReference type="PROSITE-ProRule" id="PRU01240"/>
    </source>
</evidence>
<evidence type="ECO:0000256" key="1">
    <source>
        <dbReference type="ARBA" id="ARBA00011073"/>
    </source>
</evidence>
<evidence type="ECO:0008006" key="15">
    <source>
        <dbReference type="Google" id="ProtNLM"/>
    </source>
</evidence>
<feature type="chain" id="PRO_5015782252" description="Subtilisin-like protease" evidence="9">
    <location>
        <begin position="38"/>
        <end position="772"/>
    </location>
</feature>
<protein>
    <recommendedName>
        <fullName evidence="15">Subtilisin-like protease</fullName>
    </recommendedName>
</protein>
<feature type="signal peptide" evidence="9">
    <location>
        <begin position="1"/>
        <end position="37"/>
    </location>
</feature>
<dbReference type="InterPro" id="IPR034197">
    <property type="entry name" value="Peptidases_S8_3"/>
</dbReference>
<sequence>MDTGAHHIRKPAAMGSFKLSLLRILLIPFLLLAPTVAEELIAGDGVPPTFIELPAGDDELRTFIVHVQPAENHVFGTADARTAWYQSFLPEDGRLLHAYHHVASGFAAQLTRREVDAMSAAPGFLWAHPSEVYQLLTTYTPRFLGLDVPHGANPGNHSASGFGDGVIVGVPDSGVFPYHPSYSGDGMPPPPARWKGRCDFSGSACNNKLIGARSFESDPSPIDGTGHGTHTSSTAAGALVPGAQVLGQGRGTASGIAPRAHVAIYKVCGRECSGADILAGIDAAVGDGCDVLSISIAGGGPEVPYYENPLAVATFGAVEKGVLVSIGAGNSGPGASTLYNDAPWMLSVAAGTVDRLIGAQVRLGNGLSFDGESVYQPDISVDAFYPLVYAGASWKFRAQYCGKGSLDGLDVKGKIVLCYRGGGSGRVAKGDVVKQAGGVGMIMANEFSHGYSTIADAHTLPASHVSYAAGEAIKEYISSAVNPVAKIVFQGTVLGTKPAPVMASFSSRGPSLRVPGILKPDVTGPGVSILAAWPFQVDPSSSSSSGPAFNFDSGTSMATPHLSGVAALVKSKHPDWSPAAIRSAIMTTADPNDLSGNPMLDEQHQPASFFATGAGHVNPDRAVDPGLVYDIATADYVGHLCSIYASRFVSVIARRTVDCSAVTVIPDHVLNYPSISVSFPPASNSTATVVVRRTARNVGEALAVYYPYVDLPSGVEVVVAPSSLQFTKANQEQSFTVSVSRGERGMAKVVQGALRWVSDEHTVRSPISITFE</sequence>
<dbReference type="Pfam" id="PF00082">
    <property type="entry name" value="Peptidase_S8"/>
    <property type="match status" value="1"/>
</dbReference>
<dbReference type="InterPro" id="IPR036852">
    <property type="entry name" value="Peptidase_S8/S53_dom_sf"/>
</dbReference>
<dbReference type="FunFam" id="3.50.30.30:FF:000005">
    <property type="entry name" value="subtilisin-like protease SBT1.5"/>
    <property type="match status" value="1"/>
</dbReference>
<dbReference type="PANTHER" id="PTHR10795">
    <property type="entry name" value="PROPROTEIN CONVERTASE SUBTILISIN/KEXIN"/>
    <property type="match status" value="1"/>
</dbReference>
<dbReference type="AlphaFoldDB" id="A0A2S3I6U4"/>
<evidence type="ECO:0000256" key="6">
    <source>
        <dbReference type="ARBA" id="ARBA00023180"/>
    </source>
</evidence>
<dbReference type="Pfam" id="PF17766">
    <property type="entry name" value="fn3_6"/>
    <property type="match status" value="1"/>
</dbReference>
<keyword evidence="4 8" id="KW-0378">Hydrolase</keyword>
<dbReference type="InterPro" id="IPR015500">
    <property type="entry name" value="Peptidase_S8_subtilisin-rel"/>
</dbReference>
<dbReference type="Gene3D" id="3.30.70.80">
    <property type="entry name" value="Peptidase S8 propeptide/proteinase inhibitor I9"/>
    <property type="match status" value="1"/>
</dbReference>
<accession>A0A2S3I6U4</accession>
<dbReference type="SUPFAM" id="SSF52743">
    <property type="entry name" value="Subtilisin-like"/>
    <property type="match status" value="1"/>
</dbReference>
<keyword evidence="3 9" id="KW-0732">Signal</keyword>
<keyword evidence="6" id="KW-0325">Glycoprotein</keyword>
<keyword evidence="5 8" id="KW-0720">Serine protease</keyword>
<evidence type="ECO:0000256" key="2">
    <source>
        <dbReference type="ARBA" id="ARBA00022670"/>
    </source>
</evidence>
<dbReference type="InterPro" id="IPR003137">
    <property type="entry name" value="PA_domain"/>
</dbReference>
<name>A0A2S3I6U4_9POAL</name>
<comment type="similarity">
    <text evidence="1 8">Belongs to the peptidase S8 family.</text>
</comment>
<dbReference type="InterPro" id="IPR041469">
    <property type="entry name" value="Subtilisin-like_FN3"/>
</dbReference>
<feature type="active site" description="Charge relay system" evidence="7 8">
    <location>
        <position position="556"/>
    </location>
</feature>
<dbReference type="PROSITE" id="PS51892">
    <property type="entry name" value="SUBTILASE"/>
    <property type="match status" value="1"/>
</dbReference>
<evidence type="ECO:0000259" key="12">
    <source>
        <dbReference type="Pfam" id="PF05922"/>
    </source>
</evidence>
<dbReference type="InterPro" id="IPR046450">
    <property type="entry name" value="PA_dom_sf"/>
</dbReference>
<dbReference type="PRINTS" id="PR00723">
    <property type="entry name" value="SUBTILISIN"/>
</dbReference>
<evidence type="ECO:0000256" key="7">
    <source>
        <dbReference type="PIRSR" id="PIRSR615500-1"/>
    </source>
</evidence>
<dbReference type="Pfam" id="PF02225">
    <property type="entry name" value="PA"/>
    <property type="match status" value="1"/>
</dbReference>
<feature type="domain" description="Subtilisin-like protease fibronectin type-III" evidence="13">
    <location>
        <begin position="670"/>
        <end position="769"/>
    </location>
</feature>
<reference evidence="14" key="1">
    <citation type="submission" date="2018-04" db="EMBL/GenBank/DDBJ databases">
        <title>WGS assembly of Panicum hallii.</title>
        <authorList>
            <person name="Lovell J."/>
            <person name="Jenkins J."/>
            <person name="Lowry D."/>
            <person name="Mamidi S."/>
            <person name="Sreedasyam A."/>
            <person name="Weng X."/>
            <person name="Barry K."/>
            <person name="Bonette J."/>
            <person name="Campitelli B."/>
            <person name="Daum C."/>
            <person name="Gordon S."/>
            <person name="Gould B."/>
            <person name="Lipzen A."/>
            <person name="Macqueen A."/>
            <person name="Palacio-Mejia J."/>
            <person name="Plott C."/>
            <person name="Shakirov E."/>
            <person name="Shu S."/>
            <person name="Yoshinaga Y."/>
            <person name="Zane M."/>
            <person name="Rokhsar D."/>
            <person name="Grimwood J."/>
            <person name="Schmutz J."/>
            <person name="Juenger T."/>
        </authorList>
    </citation>
    <scope>NUCLEOTIDE SEQUENCE [LARGE SCALE GENOMIC DNA]</scope>
    <source>
        <strain evidence="14">FIL2</strain>
    </source>
</reference>
<dbReference type="InterPro" id="IPR037045">
    <property type="entry name" value="S8pro/Inhibitor_I9_sf"/>
</dbReference>
<dbReference type="EMBL" id="CM008052">
    <property type="protein sequence ID" value="PAN37781.1"/>
    <property type="molecule type" value="Genomic_DNA"/>
</dbReference>
<proteinExistence type="inferred from homology"/>
<dbReference type="InterPro" id="IPR045051">
    <property type="entry name" value="SBT"/>
</dbReference>
<dbReference type="CDD" id="cd02120">
    <property type="entry name" value="PA_subtilisin_like"/>
    <property type="match status" value="1"/>
</dbReference>
<dbReference type="GO" id="GO:0006508">
    <property type="term" value="P:proteolysis"/>
    <property type="evidence" value="ECO:0007669"/>
    <property type="project" value="UniProtKB-KW"/>
</dbReference>
<evidence type="ECO:0000313" key="14">
    <source>
        <dbReference type="EMBL" id="PAN37781.1"/>
    </source>
</evidence>
<dbReference type="Pfam" id="PF05922">
    <property type="entry name" value="Inhibitor_I9"/>
    <property type="match status" value="1"/>
</dbReference>
<evidence type="ECO:0000259" key="11">
    <source>
        <dbReference type="Pfam" id="PF02225"/>
    </source>
</evidence>